<dbReference type="GO" id="GO:0032259">
    <property type="term" value="P:methylation"/>
    <property type="evidence" value="ECO:0007669"/>
    <property type="project" value="UniProtKB-KW"/>
</dbReference>
<sequence length="679" mass="75830">MKEILIFAGTTEGRRLSECLGASGIGHTVCVATEYGEIVLKEHPLVRVHSGRMNQEEIREFIEKQRFAVVVDATHPYADRITENIKGAVKELEVLYIRLKRENGVEAGYGKIRCFESHKACAEALEAVEGNILLTIGSKELPAYCISETLKQRLYVRILPGMESLEACREQGVKGRQILALQGPFTMQMNEAMLYQYQIKCLVTKASGRAGGYYEKIEAARRVGIPVYVIGHFQKDEGYSFGEICHILEEICGKRLDRPDKLEIILAGVGMGDQNTLTKGVCQTIENADILLGARRLLVPYQPRLEKKPYYKAEQIIPYLKEKQKEFTLETGRVVVLFSGDSGFYSGCQSLHQALQAEIDTGDLEASIRILPGISSVAYLAACIGESYQDASIYSIHGKKLPNLVRKIKREKKSFILLSGTEDINRLGKQLLEAGMNECEILVGYQLSYPEQQIKVLTPKECCEIKEEGLYICCIKNPNAESGMATHGIKDAELIRDKVPMTKEEVREVSICKLQLHKEAIVYDIGSGTGSIAVEIAGLSDEIQVYAIEQKKEAVTLIEKNRKKLLLENISVVATMAPEGFLRLPAPTHAFIGGSSGRLKEILSALYQVNPNMRVVINAVSMETICEIREILELYSIKEEELVQIQVSRTRKAGQHHLLQAENPVWICAFTFMSEMGEK</sequence>
<dbReference type="PANTHER" id="PTHR43182">
    <property type="entry name" value="COBALT-PRECORRIN-6B C(15)-METHYLTRANSFERASE (DECARBOXYLATING)"/>
    <property type="match status" value="1"/>
</dbReference>
<evidence type="ECO:0000313" key="7">
    <source>
        <dbReference type="EMBL" id="KSV59348.1"/>
    </source>
</evidence>
<dbReference type="Gene3D" id="3.40.1010.10">
    <property type="entry name" value="Cobalt-precorrin-4 Transmethylase, Domain 1"/>
    <property type="match status" value="1"/>
</dbReference>
<keyword evidence="3 7" id="KW-0489">Methyltransferase</keyword>
<dbReference type="UniPathway" id="UPA00148"/>
<dbReference type="PANTHER" id="PTHR43182:SF1">
    <property type="entry name" value="COBALT-PRECORRIN-7 C(5)-METHYLTRANSFERASE"/>
    <property type="match status" value="1"/>
</dbReference>
<dbReference type="InterPro" id="IPR012818">
    <property type="entry name" value="CbiE"/>
</dbReference>
<dbReference type="InterPro" id="IPR000878">
    <property type="entry name" value="4pyrrol_Mease"/>
</dbReference>
<dbReference type="RefSeq" id="WP_058352417.1">
    <property type="nucleotide sequence ID" value="NZ_CABMMD010000147.1"/>
</dbReference>
<dbReference type="CDD" id="cd02440">
    <property type="entry name" value="AdoMet_MTases"/>
    <property type="match status" value="1"/>
</dbReference>
<dbReference type="InterPro" id="IPR035996">
    <property type="entry name" value="4pyrrol_Methylase_sf"/>
</dbReference>
<reference evidence="7 8" key="1">
    <citation type="submission" date="2015-11" db="EMBL/GenBank/DDBJ databases">
        <title>Butyribacter intestini gen. nov., sp. nov., a butyric acid-producing bacterium of the family Lachnospiraceae isolated from the human faeces.</title>
        <authorList>
            <person name="Zou Y."/>
            <person name="Xue W."/>
            <person name="Luo G."/>
            <person name="Lv M."/>
        </authorList>
    </citation>
    <scope>NUCLEOTIDE SEQUENCE [LARGE SCALE GENOMIC DNA]</scope>
    <source>
        <strain evidence="7 8">ACET-33324</strain>
    </source>
</reference>
<evidence type="ECO:0000259" key="6">
    <source>
        <dbReference type="Pfam" id="PF00590"/>
    </source>
</evidence>
<dbReference type="InterPro" id="IPR003723">
    <property type="entry name" value="Precorrin-6x_reduct"/>
</dbReference>
<accession>A0A0V8QFL9</accession>
<dbReference type="CDD" id="cd11644">
    <property type="entry name" value="Precorrin-6Y-MT"/>
    <property type="match status" value="1"/>
</dbReference>
<dbReference type="AlphaFoldDB" id="A0A0V8QFL9"/>
<dbReference type="InterPro" id="IPR014777">
    <property type="entry name" value="4pyrrole_Mease_sub1"/>
</dbReference>
<dbReference type="SUPFAM" id="SSF53335">
    <property type="entry name" value="S-adenosyl-L-methionine-dependent methyltransferases"/>
    <property type="match status" value="1"/>
</dbReference>
<dbReference type="GO" id="GO:0016994">
    <property type="term" value="F:precorrin-6A reductase activity"/>
    <property type="evidence" value="ECO:0007669"/>
    <property type="project" value="InterPro"/>
</dbReference>
<keyword evidence="4 7" id="KW-0808">Transferase</keyword>
<dbReference type="InterPro" id="IPR029063">
    <property type="entry name" value="SAM-dependent_MTases_sf"/>
</dbReference>
<keyword evidence="5" id="KW-0949">S-adenosyl-L-methionine</keyword>
<feature type="domain" description="Tetrapyrrole methylase" evidence="6">
    <location>
        <begin position="264"/>
        <end position="458"/>
    </location>
</feature>
<keyword evidence="2" id="KW-0169">Cobalamin biosynthesis</keyword>
<dbReference type="SUPFAM" id="SSF53790">
    <property type="entry name" value="Tetrapyrrole methylase"/>
    <property type="match status" value="1"/>
</dbReference>
<dbReference type="Pfam" id="PF00590">
    <property type="entry name" value="TP_methylase"/>
    <property type="match status" value="1"/>
</dbReference>
<dbReference type="Gene3D" id="3.40.50.150">
    <property type="entry name" value="Vaccinia Virus protein VP39"/>
    <property type="match status" value="1"/>
</dbReference>
<evidence type="ECO:0000313" key="8">
    <source>
        <dbReference type="Proteomes" id="UP000054874"/>
    </source>
</evidence>
<gene>
    <name evidence="7" type="ORF">ASU35_09315</name>
</gene>
<evidence type="ECO:0000256" key="3">
    <source>
        <dbReference type="ARBA" id="ARBA00022603"/>
    </source>
</evidence>
<comment type="pathway">
    <text evidence="1">Cofactor biosynthesis; adenosylcobalamin biosynthesis.</text>
</comment>
<dbReference type="NCBIfam" id="TIGR00715">
    <property type="entry name" value="precor6x_red"/>
    <property type="match status" value="1"/>
</dbReference>
<dbReference type="GO" id="GO:0008276">
    <property type="term" value="F:protein methyltransferase activity"/>
    <property type="evidence" value="ECO:0007669"/>
    <property type="project" value="InterPro"/>
</dbReference>
<dbReference type="EMBL" id="LNAM01000147">
    <property type="protein sequence ID" value="KSV59348.1"/>
    <property type="molecule type" value="Genomic_DNA"/>
</dbReference>
<evidence type="ECO:0000256" key="5">
    <source>
        <dbReference type="ARBA" id="ARBA00022691"/>
    </source>
</evidence>
<organism evidence="7 8">
    <name type="scientific">Acetivibrio ethanolgignens</name>
    <dbReference type="NCBI Taxonomy" id="290052"/>
    <lineage>
        <taxon>Bacteria</taxon>
        <taxon>Bacillati</taxon>
        <taxon>Bacillota</taxon>
        <taxon>Clostridia</taxon>
        <taxon>Eubacteriales</taxon>
        <taxon>Oscillospiraceae</taxon>
        <taxon>Acetivibrio</taxon>
    </lineage>
</organism>
<proteinExistence type="predicted"/>
<dbReference type="InterPro" id="IPR014008">
    <property type="entry name" value="Cbl_synth_MTase_CbiT"/>
</dbReference>
<dbReference type="InterPro" id="IPR050714">
    <property type="entry name" value="Cobalamin_biosynth_MTase"/>
</dbReference>
<name>A0A0V8QFL9_9FIRM</name>
<dbReference type="PROSITE" id="PS51014">
    <property type="entry name" value="COBK_CBIJ"/>
    <property type="match status" value="1"/>
</dbReference>
<dbReference type="NCBIfam" id="TIGR02469">
    <property type="entry name" value="CbiT"/>
    <property type="match status" value="1"/>
</dbReference>
<evidence type="ECO:0000256" key="2">
    <source>
        <dbReference type="ARBA" id="ARBA00022573"/>
    </source>
</evidence>
<dbReference type="OrthoDB" id="9780707at2"/>
<dbReference type="Proteomes" id="UP000054874">
    <property type="component" value="Unassembled WGS sequence"/>
</dbReference>
<dbReference type="Pfam" id="PF02571">
    <property type="entry name" value="CbiJ"/>
    <property type="match status" value="1"/>
</dbReference>
<protein>
    <submittedName>
        <fullName evidence="7">Precorrin-6Y C5,15-methyltransferase</fullName>
    </submittedName>
</protein>
<dbReference type="STRING" id="290052.ASU35_09315"/>
<evidence type="ECO:0000256" key="1">
    <source>
        <dbReference type="ARBA" id="ARBA00004953"/>
    </source>
</evidence>
<keyword evidence="8" id="KW-1185">Reference proteome</keyword>
<dbReference type="GO" id="GO:0009236">
    <property type="term" value="P:cobalamin biosynthetic process"/>
    <property type="evidence" value="ECO:0007669"/>
    <property type="project" value="UniProtKB-UniPathway"/>
</dbReference>
<dbReference type="NCBIfam" id="TIGR02467">
    <property type="entry name" value="CbiE"/>
    <property type="match status" value="1"/>
</dbReference>
<comment type="caution">
    <text evidence="7">The sequence shown here is derived from an EMBL/GenBank/DDBJ whole genome shotgun (WGS) entry which is preliminary data.</text>
</comment>
<evidence type="ECO:0000256" key="4">
    <source>
        <dbReference type="ARBA" id="ARBA00022679"/>
    </source>
</evidence>